<gene>
    <name evidence="3" type="ORF">GGQ96_001610</name>
</gene>
<name>A0A7W7AI77_9SPHN</name>
<feature type="transmembrane region" description="Helical" evidence="1">
    <location>
        <begin position="177"/>
        <end position="195"/>
    </location>
</feature>
<dbReference type="Pfam" id="PF02517">
    <property type="entry name" value="Rce1-like"/>
    <property type="match status" value="1"/>
</dbReference>
<organism evidence="3 4">
    <name type="scientific">Sphingomonas abaci</name>
    <dbReference type="NCBI Taxonomy" id="237611"/>
    <lineage>
        <taxon>Bacteria</taxon>
        <taxon>Pseudomonadati</taxon>
        <taxon>Pseudomonadota</taxon>
        <taxon>Alphaproteobacteria</taxon>
        <taxon>Sphingomonadales</taxon>
        <taxon>Sphingomonadaceae</taxon>
        <taxon>Sphingomonas</taxon>
    </lineage>
</organism>
<proteinExistence type="predicted"/>
<dbReference type="GO" id="GO:0080120">
    <property type="term" value="P:CAAX-box protein maturation"/>
    <property type="evidence" value="ECO:0007669"/>
    <property type="project" value="UniProtKB-ARBA"/>
</dbReference>
<evidence type="ECO:0000259" key="2">
    <source>
        <dbReference type="Pfam" id="PF02517"/>
    </source>
</evidence>
<evidence type="ECO:0000313" key="3">
    <source>
        <dbReference type="EMBL" id="MBB4617482.1"/>
    </source>
</evidence>
<evidence type="ECO:0000256" key="1">
    <source>
        <dbReference type="SAM" id="Phobius"/>
    </source>
</evidence>
<keyword evidence="1" id="KW-1133">Transmembrane helix</keyword>
<sequence>MSHALPLLLLASSLVAAGWFVRPKDRARGRDAMYRAWVMRALAAFLLPVLVSLAVLNGWATLAGLPAVFLPVREALPALVPHEVIAGALGGTLLGLAVAAWRARAGGRPIGNPGALMPRDRHELPWGLAVAIVAGTTEEPFFRLLLPLLITLATGNAWAGFGLATLIFGAMHRYQGWRGMVATTLLGAVMAWVYLESGALWLVVLLHMLVDLNGLVIWPALRIQSTPSAASPSGR</sequence>
<dbReference type="GO" id="GO:0006508">
    <property type="term" value="P:proteolysis"/>
    <property type="evidence" value="ECO:0007669"/>
    <property type="project" value="UniProtKB-KW"/>
</dbReference>
<dbReference type="InterPro" id="IPR003675">
    <property type="entry name" value="Rce1/LyrA-like_dom"/>
</dbReference>
<keyword evidence="1" id="KW-0812">Transmembrane</keyword>
<dbReference type="RefSeq" id="WP_184113365.1">
    <property type="nucleotide sequence ID" value="NZ_JACHNY010000003.1"/>
</dbReference>
<feature type="transmembrane region" description="Helical" evidence="1">
    <location>
        <begin position="41"/>
        <end position="72"/>
    </location>
</feature>
<keyword evidence="3" id="KW-0378">Hydrolase</keyword>
<keyword evidence="1" id="KW-0472">Membrane</keyword>
<keyword evidence="4" id="KW-1185">Reference proteome</keyword>
<reference evidence="3 4" key="1">
    <citation type="submission" date="2020-08" db="EMBL/GenBank/DDBJ databases">
        <title>Genomic Encyclopedia of Type Strains, Phase IV (KMG-IV): sequencing the most valuable type-strain genomes for metagenomic binning, comparative biology and taxonomic classification.</title>
        <authorList>
            <person name="Goeker M."/>
        </authorList>
    </citation>
    <scope>NUCLEOTIDE SEQUENCE [LARGE SCALE GENOMIC DNA]</scope>
    <source>
        <strain evidence="3 4">DSM 15867</strain>
    </source>
</reference>
<protein>
    <submittedName>
        <fullName evidence="3">Membrane protease YdiL (CAAX protease family)</fullName>
    </submittedName>
</protein>
<evidence type="ECO:0000313" key="4">
    <source>
        <dbReference type="Proteomes" id="UP000574769"/>
    </source>
</evidence>
<feature type="domain" description="CAAX prenyl protease 2/Lysostaphin resistance protein A-like" evidence="2">
    <location>
        <begin position="123"/>
        <end position="212"/>
    </location>
</feature>
<keyword evidence="3" id="KW-0645">Protease</keyword>
<dbReference type="AlphaFoldDB" id="A0A7W7AI77"/>
<dbReference type="GO" id="GO:0004175">
    <property type="term" value="F:endopeptidase activity"/>
    <property type="evidence" value="ECO:0007669"/>
    <property type="project" value="UniProtKB-ARBA"/>
</dbReference>
<comment type="caution">
    <text evidence="3">The sequence shown here is derived from an EMBL/GenBank/DDBJ whole genome shotgun (WGS) entry which is preliminary data.</text>
</comment>
<feature type="transmembrane region" description="Helical" evidence="1">
    <location>
        <begin position="144"/>
        <end position="170"/>
    </location>
</feature>
<dbReference type="Proteomes" id="UP000574769">
    <property type="component" value="Unassembled WGS sequence"/>
</dbReference>
<dbReference type="EMBL" id="JACHNY010000003">
    <property type="protein sequence ID" value="MBB4617482.1"/>
    <property type="molecule type" value="Genomic_DNA"/>
</dbReference>
<feature type="transmembrane region" description="Helical" evidence="1">
    <location>
        <begin position="84"/>
        <end position="103"/>
    </location>
</feature>
<accession>A0A7W7AI77</accession>